<dbReference type="GeneID" id="87817026"/>
<feature type="region of interest" description="Disordered" evidence="1">
    <location>
        <begin position="1"/>
        <end position="50"/>
    </location>
</feature>
<dbReference type="EMBL" id="MU853576">
    <property type="protein sequence ID" value="KAK4144610.1"/>
    <property type="molecule type" value="Genomic_DNA"/>
</dbReference>
<organism evidence="3 4">
    <name type="scientific">Dichotomopilus funicola</name>
    <dbReference type="NCBI Taxonomy" id="1934379"/>
    <lineage>
        <taxon>Eukaryota</taxon>
        <taxon>Fungi</taxon>
        <taxon>Dikarya</taxon>
        <taxon>Ascomycota</taxon>
        <taxon>Pezizomycotina</taxon>
        <taxon>Sordariomycetes</taxon>
        <taxon>Sordariomycetidae</taxon>
        <taxon>Sordariales</taxon>
        <taxon>Chaetomiaceae</taxon>
        <taxon>Dichotomopilus</taxon>
    </lineage>
</organism>
<proteinExistence type="predicted"/>
<name>A0AAN6V4H5_9PEZI</name>
<keyword evidence="4" id="KW-1185">Reference proteome</keyword>
<evidence type="ECO:0000256" key="2">
    <source>
        <dbReference type="SAM" id="Phobius"/>
    </source>
</evidence>
<feature type="compositionally biased region" description="Basic and acidic residues" evidence="1">
    <location>
        <begin position="84"/>
        <end position="99"/>
    </location>
</feature>
<reference evidence="3" key="1">
    <citation type="journal article" date="2023" name="Mol. Phylogenet. Evol.">
        <title>Genome-scale phylogeny and comparative genomics of the fungal order Sordariales.</title>
        <authorList>
            <person name="Hensen N."/>
            <person name="Bonometti L."/>
            <person name="Westerberg I."/>
            <person name="Brannstrom I.O."/>
            <person name="Guillou S."/>
            <person name="Cros-Aarteil S."/>
            <person name="Calhoun S."/>
            <person name="Haridas S."/>
            <person name="Kuo A."/>
            <person name="Mondo S."/>
            <person name="Pangilinan J."/>
            <person name="Riley R."/>
            <person name="LaButti K."/>
            <person name="Andreopoulos B."/>
            <person name="Lipzen A."/>
            <person name="Chen C."/>
            <person name="Yan M."/>
            <person name="Daum C."/>
            <person name="Ng V."/>
            <person name="Clum A."/>
            <person name="Steindorff A."/>
            <person name="Ohm R.A."/>
            <person name="Martin F."/>
            <person name="Silar P."/>
            <person name="Natvig D.O."/>
            <person name="Lalanne C."/>
            <person name="Gautier V."/>
            <person name="Ament-Velasquez S.L."/>
            <person name="Kruys A."/>
            <person name="Hutchinson M.I."/>
            <person name="Powell A.J."/>
            <person name="Barry K."/>
            <person name="Miller A.N."/>
            <person name="Grigoriev I.V."/>
            <person name="Debuchy R."/>
            <person name="Gladieux P."/>
            <person name="Hiltunen Thoren M."/>
            <person name="Johannesson H."/>
        </authorList>
    </citation>
    <scope>NUCLEOTIDE SEQUENCE</scope>
    <source>
        <strain evidence="3">CBS 141.50</strain>
    </source>
</reference>
<feature type="compositionally biased region" description="Basic and acidic residues" evidence="1">
    <location>
        <begin position="13"/>
        <end position="25"/>
    </location>
</feature>
<accession>A0AAN6V4H5</accession>
<feature type="transmembrane region" description="Helical" evidence="2">
    <location>
        <begin position="203"/>
        <end position="225"/>
    </location>
</feature>
<sequence>MSYRPTPASSVWEHIDVDDLNDSHTDPYQPRGQYARKPFSPPPYSGRPYAGSPIYSPYQQATADGSSVVDSGHDDTFYTNIIGDDNRDFPDNDESKTEETGFVTTPLFPGPEPQAGIQDALLPPVYRYHTFPTPTALLSSQQPHRYAQTGWRRSRLSSIAKNTQPYQFAAGYVDGRDLNSMEIPESDLGHTGKRGLLGWSVKLGVAVGWMLLLVLGAMVVAGWVIEGKEVAWGFLVKDEGEWGPCTNARPRFCRLVVGTEE</sequence>
<evidence type="ECO:0000313" key="4">
    <source>
        <dbReference type="Proteomes" id="UP001302676"/>
    </source>
</evidence>
<comment type="caution">
    <text evidence="3">The sequence shown here is derived from an EMBL/GenBank/DDBJ whole genome shotgun (WGS) entry which is preliminary data.</text>
</comment>
<reference evidence="3" key="2">
    <citation type="submission" date="2023-05" db="EMBL/GenBank/DDBJ databases">
        <authorList>
            <consortium name="Lawrence Berkeley National Laboratory"/>
            <person name="Steindorff A."/>
            <person name="Hensen N."/>
            <person name="Bonometti L."/>
            <person name="Westerberg I."/>
            <person name="Brannstrom I.O."/>
            <person name="Guillou S."/>
            <person name="Cros-Aarteil S."/>
            <person name="Calhoun S."/>
            <person name="Haridas S."/>
            <person name="Kuo A."/>
            <person name="Mondo S."/>
            <person name="Pangilinan J."/>
            <person name="Riley R."/>
            <person name="Labutti K."/>
            <person name="Andreopoulos B."/>
            <person name="Lipzen A."/>
            <person name="Chen C."/>
            <person name="Yanf M."/>
            <person name="Daum C."/>
            <person name="Ng V."/>
            <person name="Clum A."/>
            <person name="Ohm R."/>
            <person name="Martin F."/>
            <person name="Silar P."/>
            <person name="Natvig D."/>
            <person name="Lalanne C."/>
            <person name="Gautier V."/>
            <person name="Ament-Velasquez S.L."/>
            <person name="Kruys A."/>
            <person name="Hutchinson M.I."/>
            <person name="Powell A.J."/>
            <person name="Barry K."/>
            <person name="Miller A.N."/>
            <person name="Grigoriev I.V."/>
            <person name="Debuchy R."/>
            <person name="Gladieux P."/>
            <person name="Thoren M.H."/>
            <person name="Johannesson H."/>
        </authorList>
    </citation>
    <scope>NUCLEOTIDE SEQUENCE</scope>
    <source>
        <strain evidence="3">CBS 141.50</strain>
    </source>
</reference>
<dbReference type="RefSeq" id="XP_062637981.1">
    <property type="nucleotide sequence ID" value="XM_062780413.1"/>
</dbReference>
<keyword evidence="2" id="KW-0812">Transmembrane</keyword>
<gene>
    <name evidence="3" type="ORF">C8A04DRAFT_27797</name>
</gene>
<evidence type="ECO:0000256" key="1">
    <source>
        <dbReference type="SAM" id="MobiDB-lite"/>
    </source>
</evidence>
<dbReference type="AlphaFoldDB" id="A0AAN6V4H5"/>
<keyword evidence="2" id="KW-0472">Membrane</keyword>
<protein>
    <submittedName>
        <fullName evidence="3">Uncharacterized protein</fullName>
    </submittedName>
</protein>
<feature type="region of interest" description="Disordered" evidence="1">
    <location>
        <begin position="79"/>
        <end position="110"/>
    </location>
</feature>
<evidence type="ECO:0000313" key="3">
    <source>
        <dbReference type="EMBL" id="KAK4144610.1"/>
    </source>
</evidence>
<keyword evidence="2" id="KW-1133">Transmembrane helix</keyword>
<dbReference type="Proteomes" id="UP001302676">
    <property type="component" value="Unassembled WGS sequence"/>
</dbReference>